<keyword evidence="10" id="KW-1185">Reference proteome</keyword>
<comment type="similarity">
    <text evidence="2">Belongs to the PA-phosphatase related phosphoesterase family.</text>
</comment>
<comment type="caution">
    <text evidence="9">The sequence shown here is derived from an EMBL/GenBank/DDBJ whole genome shotgun (WGS) entry which is preliminary data.</text>
</comment>
<feature type="transmembrane region" description="Helical" evidence="7">
    <location>
        <begin position="42"/>
        <end position="66"/>
    </location>
</feature>
<evidence type="ECO:0000256" key="4">
    <source>
        <dbReference type="ARBA" id="ARBA00022989"/>
    </source>
</evidence>
<dbReference type="SUPFAM" id="SSF48317">
    <property type="entry name" value="Acid phosphatase/Vanadium-dependent haloperoxidase"/>
    <property type="match status" value="1"/>
</dbReference>
<dbReference type="GO" id="GO:0016020">
    <property type="term" value="C:membrane"/>
    <property type="evidence" value="ECO:0007669"/>
    <property type="project" value="UniProtKB-SubCell"/>
</dbReference>
<dbReference type="Proteomes" id="UP000326924">
    <property type="component" value="Unassembled WGS sequence"/>
</dbReference>
<evidence type="ECO:0000259" key="8">
    <source>
        <dbReference type="Pfam" id="PF01569"/>
    </source>
</evidence>
<evidence type="ECO:0000313" key="10">
    <source>
        <dbReference type="Proteomes" id="UP000326924"/>
    </source>
</evidence>
<evidence type="ECO:0000256" key="5">
    <source>
        <dbReference type="ARBA" id="ARBA00023136"/>
    </source>
</evidence>
<dbReference type="InParanoid" id="A0A5J5EFE6"/>
<dbReference type="AlphaFoldDB" id="A0A5J5EFE6"/>
<sequence length="334" mass="36091">MIAVFAPIVTIVLINLLGIGTYHPPGIRTPNRGAFFLQRGSFWNINNGCMGVIYSVMTGATIQIIVKLVVPGLRPHFLTVCDPQLGANTRGEGYKGMYFTTSICRDHGDKTRQGEIANALQSFPSGHSVAAWAGLLYLSLYLNAHLKIFSNYHPSYWKLLVFVAPLVAATLIVGSLTLDMSRKLVRHPRGLAGRLLHGAVELPHVLRKRVRLPLEPRRGANRGREEVPGMGYTGEEMNAWCGGCATRRAGWGALPERTVSVRLATAVRFFTQGFSPVMREGLGSSEQGVYGNGHHQHNHGAGPAEQTAGTHQHPTSGAPSGGTSVMHEEMGGAI</sequence>
<dbReference type="PANTHER" id="PTHR10165:SF84">
    <property type="entry name" value="PHOSPHATIDIC ACID PHOSPHATASE BETA"/>
    <property type="match status" value="1"/>
</dbReference>
<accession>A0A5J5EFE6</accession>
<protein>
    <recommendedName>
        <fullName evidence="8">Phosphatidic acid phosphatase type 2/haloperoxidase domain-containing protein</fullName>
    </recommendedName>
</protein>
<organism evidence="9 10">
    <name type="scientific">Sphaerosporella brunnea</name>
    <dbReference type="NCBI Taxonomy" id="1250544"/>
    <lineage>
        <taxon>Eukaryota</taxon>
        <taxon>Fungi</taxon>
        <taxon>Dikarya</taxon>
        <taxon>Ascomycota</taxon>
        <taxon>Pezizomycotina</taxon>
        <taxon>Pezizomycetes</taxon>
        <taxon>Pezizales</taxon>
        <taxon>Pyronemataceae</taxon>
        <taxon>Sphaerosporella</taxon>
    </lineage>
</organism>
<feature type="compositionally biased region" description="Polar residues" evidence="6">
    <location>
        <begin position="307"/>
        <end position="323"/>
    </location>
</feature>
<gene>
    <name evidence="9" type="ORF">FN846DRAFT_977982</name>
</gene>
<evidence type="ECO:0000256" key="1">
    <source>
        <dbReference type="ARBA" id="ARBA00004141"/>
    </source>
</evidence>
<feature type="region of interest" description="Disordered" evidence="6">
    <location>
        <begin position="285"/>
        <end position="334"/>
    </location>
</feature>
<evidence type="ECO:0000256" key="7">
    <source>
        <dbReference type="SAM" id="Phobius"/>
    </source>
</evidence>
<keyword evidence="4 7" id="KW-1133">Transmembrane helix</keyword>
<dbReference type="GO" id="GO:0008195">
    <property type="term" value="F:phosphatidate phosphatase activity"/>
    <property type="evidence" value="ECO:0007669"/>
    <property type="project" value="TreeGrafter"/>
</dbReference>
<feature type="transmembrane region" description="Helical" evidence="7">
    <location>
        <begin position="129"/>
        <end position="150"/>
    </location>
</feature>
<dbReference type="InterPro" id="IPR000326">
    <property type="entry name" value="PAP2/HPO"/>
</dbReference>
<dbReference type="Gene3D" id="1.20.144.10">
    <property type="entry name" value="Phosphatidic acid phosphatase type 2/haloperoxidase"/>
    <property type="match status" value="1"/>
</dbReference>
<dbReference type="EMBL" id="VXIS01000417">
    <property type="protein sequence ID" value="KAA8893636.1"/>
    <property type="molecule type" value="Genomic_DNA"/>
</dbReference>
<dbReference type="GO" id="GO:0006644">
    <property type="term" value="P:phospholipid metabolic process"/>
    <property type="evidence" value="ECO:0007669"/>
    <property type="project" value="InterPro"/>
</dbReference>
<evidence type="ECO:0000256" key="3">
    <source>
        <dbReference type="ARBA" id="ARBA00022692"/>
    </source>
</evidence>
<keyword evidence="5 7" id="KW-0472">Membrane</keyword>
<evidence type="ECO:0000256" key="6">
    <source>
        <dbReference type="SAM" id="MobiDB-lite"/>
    </source>
</evidence>
<dbReference type="OrthoDB" id="10030083at2759"/>
<evidence type="ECO:0000313" key="9">
    <source>
        <dbReference type="EMBL" id="KAA8893636.1"/>
    </source>
</evidence>
<comment type="subcellular location">
    <subcellularLocation>
        <location evidence="1">Membrane</location>
        <topology evidence="1">Multi-pass membrane protein</topology>
    </subcellularLocation>
</comment>
<dbReference type="InterPro" id="IPR036938">
    <property type="entry name" value="PAP2/HPO_sf"/>
</dbReference>
<dbReference type="InterPro" id="IPR043216">
    <property type="entry name" value="PAP-like"/>
</dbReference>
<evidence type="ECO:0000256" key="2">
    <source>
        <dbReference type="ARBA" id="ARBA00008816"/>
    </source>
</evidence>
<feature type="domain" description="Phosphatidic acid phosphatase type 2/haloperoxidase" evidence="8">
    <location>
        <begin position="51"/>
        <end position="175"/>
    </location>
</feature>
<feature type="transmembrane region" description="Helical" evidence="7">
    <location>
        <begin position="156"/>
        <end position="178"/>
    </location>
</feature>
<dbReference type="GO" id="GO:0046839">
    <property type="term" value="P:phospholipid dephosphorylation"/>
    <property type="evidence" value="ECO:0007669"/>
    <property type="project" value="TreeGrafter"/>
</dbReference>
<proteinExistence type="inferred from homology"/>
<dbReference type="PANTHER" id="PTHR10165">
    <property type="entry name" value="LIPID PHOSPHATE PHOSPHATASE"/>
    <property type="match status" value="1"/>
</dbReference>
<keyword evidence="3 7" id="KW-0812">Transmembrane</keyword>
<name>A0A5J5EFE6_9PEZI</name>
<reference evidence="9 10" key="1">
    <citation type="submission" date="2019-09" db="EMBL/GenBank/DDBJ databases">
        <title>Draft genome of the ectomycorrhizal ascomycete Sphaerosporella brunnea.</title>
        <authorList>
            <consortium name="DOE Joint Genome Institute"/>
            <person name="Benucci G.M."/>
            <person name="Marozzi G."/>
            <person name="Antonielli L."/>
            <person name="Sanchez S."/>
            <person name="Marco P."/>
            <person name="Wang X."/>
            <person name="Falini L.B."/>
            <person name="Barry K."/>
            <person name="Haridas S."/>
            <person name="Lipzen A."/>
            <person name="Labutti K."/>
            <person name="Grigoriev I.V."/>
            <person name="Murat C."/>
            <person name="Martin F."/>
            <person name="Albertini E."/>
            <person name="Donnini D."/>
            <person name="Bonito G."/>
        </authorList>
    </citation>
    <scope>NUCLEOTIDE SEQUENCE [LARGE SCALE GENOMIC DNA]</scope>
    <source>
        <strain evidence="9 10">Sb_GMNB300</strain>
    </source>
</reference>
<dbReference type="Pfam" id="PF01569">
    <property type="entry name" value="PAP2"/>
    <property type="match status" value="1"/>
</dbReference>